<comment type="caution">
    <text evidence="2">The sequence shown here is derived from an EMBL/GenBank/DDBJ whole genome shotgun (WGS) entry which is preliminary data.</text>
</comment>
<gene>
    <name evidence="2" type="ORF">KQJ23_15305</name>
</gene>
<dbReference type="SMART" id="SM00530">
    <property type="entry name" value="HTH_XRE"/>
    <property type="match status" value="1"/>
</dbReference>
<reference evidence="2 3" key="1">
    <citation type="submission" date="2021-06" db="EMBL/GenBank/DDBJ databases">
        <authorList>
            <person name="Sun Q."/>
            <person name="Li D."/>
        </authorList>
    </citation>
    <scope>NUCLEOTIDE SEQUENCE [LARGE SCALE GENOMIC DNA]</scope>
    <source>
        <strain evidence="2 3">MSJ-6</strain>
    </source>
</reference>
<dbReference type="Proteomes" id="UP000743001">
    <property type="component" value="Unassembled WGS sequence"/>
</dbReference>
<proteinExistence type="predicted"/>
<sequence length="140" mass="15978">MKNTQKLGKKIRELRLKNDLSLRGLEEKSGVSYSFISSIENDRYQASRDKIIALANALVGSDINELLLLAGFAPEDNSSNDRNLSDEEVAFQAFINNPEHGIFFKDYLSAPEERREEMRIIFKALMEKEKGRKPGQRQGE</sequence>
<evidence type="ECO:0000313" key="3">
    <source>
        <dbReference type="Proteomes" id="UP000743001"/>
    </source>
</evidence>
<dbReference type="EMBL" id="JAHLQJ010000013">
    <property type="protein sequence ID" value="MBU5673195.1"/>
    <property type="molecule type" value="Genomic_DNA"/>
</dbReference>
<dbReference type="PROSITE" id="PS50943">
    <property type="entry name" value="HTH_CROC1"/>
    <property type="match status" value="1"/>
</dbReference>
<dbReference type="CDD" id="cd00093">
    <property type="entry name" value="HTH_XRE"/>
    <property type="match status" value="1"/>
</dbReference>
<evidence type="ECO:0000313" key="2">
    <source>
        <dbReference type="EMBL" id="MBU5673195.1"/>
    </source>
</evidence>
<organism evidence="2 3">
    <name type="scientific">Paenibacillus brevis</name>
    <dbReference type="NCBI Taxonomy" id="2841508"/>
    <lineage>
        <taxon>Bacteria</taxon>
        <taxon>Bacillati</taxon>
        <taxon>Bacillota</taxon>
        <taxon>Bacilli</taxon>
        <taxon>Bacillales</taxon>
        <taxon>Paenibacillaceae</taxon>
        <taxon>Paenibacillus</taxon>
    </lineage>
</organism>
<accession>A0ABS6FSJ1</accession>
<protein>
    <submittedName>
        <fullName evidence="2">Helix-turn-helix domain-containing protein</fullName>
    </submittedName>
</protein>
<dbReference type="InterPro" id="IPR001387">
    <property type="entry name" value="Cro/C1-type_HTH"/>
</dbReference>
<keyword evidence="3" id="KW-1185">Reference proteome</keyword>
<dbReference type="RefSeq" id="WP_216479748.1">
    <property type="nucleotide sequence ID" value="NZ_JAHLQJ010000013.1"/>
</dbReference>
<feature type="domain" description="HTH cro/C1-type" evidence="1">
    <location>
        <begin position="11"/>
        <end position="66"/>
    </location>
</feature>
<dbReference type="Pfam" id="PF01381">
    <property type="entry name" value="HTH_3"/>
    <property type="match status" value="1"/>
</dbReference>
<evidence type="ECO:0000259" key="1">
    <source>
        <dbReference type="PROSITE" id="PS50943"/>
    </source>
</evidence>
<name>A0ABS6FSJ1_9BACL</name>